<protein>
    <submittedName>
        <fullName evidence="6">FAD-dependent oxidoreductase</fullName>
    </submittedName>
</protein>
<dbReference type="Proteomes" id="UP000610960">
    <property type="component" value="Unassembled WGS sequence"/>
</dbReference>
<evidence type="ECO:0000256" key="2">
    <source>
        <dbReference type="ARBA" id="ARBA00022630"/>
    </source>
</evidence>
<sequence length="426" mass="46971">MSIKFDAIIVGAGPAGLTAAQRLASKGLKVLVVERGRKPGSKNVYGGRIYAHVLDKLYPEYVKEAPVERWVRKERISFLTEDSGTTVEFETNNVEHKSFTASLSDFTEWLGKKAEAAGAIIISESPVDSLVIKEGKVVGIRSGNDEVYGDVVISAEGINRLVLERSGLAPKLEPQMVGVGVKEVIKLGRKVINDRFNVDDDEGVAWAIAGFSTHYVPGGAFIYTNKDAITLGLVIYLGHGSKVDVPVYDMVEEFRLHPFIKRLIKDGQLLEYSGHLTPIMGLNASPPSLYGNGYLVVGDAAGFLLHGGIIIRGVDFAMESGRVAADAIIKIHEEGGKYDESSLSLYGKMLEESFVMKELRAFRNAYKALDEPRLYNDYAKFINAFLKRYFDVDGTPRKIFSTFKETKGNLTILDMMRDMVKVVTNL</sequence>
<dbReference type="Pfam" id="PF01946">
    <property type="entry name" value="Thi4"/>
    <property type="match status" value="1"/>
</dbReference>
<dbReference type="EMBL" id="BMNL01000003">
    <property type="protein sequence ID" value="GGP21932.1"/>
    <property type="molecule type" value="Genomic_DNA"/>
</dbReference>
<dbReference type="InterPro" id="IPR059103">
    <property type="entry name" value="FixC-like_C"/>
</dbReference>
<name>A0A830GYS6_9CREN</name>
<dbReference type="OrthoDB" id="7950at2157"/>
<evidence type="ECO:0000256" key="4">
    <source>
        <dbReference type="ARBA" id="ARBA00023002"/>
    </source>
</evidence>
<keyword evidence="2" id="KW-0285">Flavoprotein</keyword>
<dbReference type="SUPFAM" id="SSF51905">
    <property type="entry name" value="FAD/NAD(P)-binding domain"/>
    <property type="match status" value="1"/>
</dbReference>
<evidence type="ECO:0000313" key="7">
    <source>
        <dbReference type="Proteomes" id="UP000610960"/>
    </source>
</evidence>
<organism evidence="6 7">
    <name type="scientific">Thermocladium modestius</name>
    <dbReference type="NCBI Taxonomy" id="62609"/>
    <lineage>
        <taxon>Archaea</taxon>
        <taxon>Thermoproteota</taxon>
        <taxon>Thermoprotei</taxon>
        <taxon>Thermoproteales</taxon>
        <taxon>Thermoproteaceae</taxon>
        <taxon>Thermocladium</taxon>
    </lineage>
</organism>
<keyword evidence="7" id="KW-1185">Reference proteome</keyword>
<keyword evidence="4" id="KW-0560">Oxidoreductase</keyword>
<evidence type="ECO:0000259" key="5">
    <source>
        <dbReference type="Pfam" id="PF26311"/>
    </source>
</evidence>
<dbReference type="RefSeq" id="WP_188596836.1">
    <property type="nucleotide sequence ID" value="NZ_BMNL01000003.1"/>
</dbReference>
<dbReference type="InterPro" id="IPR036188">
    <property type="entry name" value="FAD/NAD-bd_sf"/>
</dbReference>
<dbReference type="Gene3D" id="3.50.50.60">
    <property type="entry name" value="FAD/NAD(P)-binding domain"/>
    <property type="match status" value="1"/>
</dbReference>
<dbReference type="PANTHER" id="PTHR43624">
    <property type="entry name" value="ELECTRON TRANSFER FLAVOPROTEIN-QUINONE OXIDOREDUCTASE YDIS-RELATED"/>
    <property type="match status" value="1"/>
</dbReference>
<dbReference type="SUPFAM" id="SSF54373">
    <property type="entry name" value="FAD-linked reductases, C-terminal domain"/>
    <property type="match status" value="1"/>
</dbReference>
<dbReference type="Pfam" id="PF26311">
    <property type="entry name" value="ETF-QO_FixC_C"/>
    <property type="match status" value="1"/>
</dbReference>
<evidence type="ECO:0000256" key="1">
    <source>
        <dbReference type="ARBA" id="ARBA00001974"/>
    </source>
</evidence>
<feature type="domain" description="FixC-like C-terminal" evidence="5">
    <location>
        <begin position="371"/>
        <end position="423"/>
    </location>
</feature>
<dbReference type="PRINTS" id="PR00469">
    <property type="entry name" value="PNDRDTASEII"/>
</dbReference>
<evidence type="ECO:0000313" key="6">
    <source>
        <dbReference type="EMBL" id="GGP21932.1"/>
    </source>
</evidence>
<reference evidence="6" key="1">
    <citation type="journal article" date="2014" name="Int. J. Syst. Evol. Microbiol.">
        <title>Complete genome sequence of Corynebacterium casei LMG S-19264T (=DSM 44701T), isolated from a smear-ripened cheese.</title>
        <authorList>
            <consortium name="US DOE Joint Genome Institute (JGI-PGF)"/>
            <person name="Walter F."/>
            <person name="Albersmeier A."/>
            <person name="Kalinowski J."/>
            <person name="Ruckert C."/>
        </authorList>
    </citation>
    <scope>NUCLEOTIDE SEQUENCE</scope>
    <source>
        <strain evidence="6">JCM 10088</strain>
    </source>
</reference>
<evidence type="ECO:0000256" key="3">
    <source>
        <dbReference type="ARBA" id="ARBA00022827"/>
    </source>
</evidence>
<dbReference type="GO" id="GO:0016491">
    <property type="term" value="F:oxidoreductase activity"/>
    <property type="evidence" value="ECO:0007669"/>
    <property type="project" value="UniProtKB-KW"/>
</dbReference>
<dbReference type="PANTHER" id="PTHR43624:SF2">
    <property type="entry name" value="ELECTRON TRANSFER FLAVOPROTEIN-QUINONE OXIDOREDUCTASE YDIS-RELATED"/>
    <property type="match status" value="1"/>
</dbReference>
<accession>A0A830GYS6</accession>
<gene>
    <name evidence="6" type="ORF">GCM10007981_15750</name>
</gene>
<dbReference type="AlphaFoldDB" id="A0A830GYS6"/>
<keyword evidence="3" id="KW-0274">FAD</keyword>
<reference evidence="6" key="2">
    <citation type="submission" date="2020-09" db="EMBL/GenBank/DDBJ databases">
        <authorList>
            <person name="Sun Q."/>
            <person name="Ohkuma M."/>
        </authorList>
    </citation>
    <scope>NUCLEOTIDE SEQUENCE</scope>
    <source>
        <strain evidence="6">JCM 10088</strain>
    </source>
</reference>
<comment type="caution">
    <text evidence="6">The sequence shown here is derived from an EMBL/GenBank/DDBJ whole genome shotgun (WGS) entry which is preliminary data.</text>
</comment>
<comment type="cofactor">
    <cofactor evidence="1">
        <name>FAD</name>
        <dbReference type="ChEBI" id="CHEBI:57692"/>
    </cofactor>
</comment>
<proteinExistence type="predicted"/>
<dbReference type="InterPro" id="IPR039651">
    <property type="entry name" value="FixC-like"/>
</dbReference>